<dbReference type="Gene3D" id="3.20.20.70">
    <property type="entry name" value="Aldolase class I"/>
    <property type="match status" value="1"/>
</dbReference>
<sequence>MVAPNGARRTKADHPALPMTIDEIAQTALACRRAGAGAIHAHVRGADGGHILDAGLYAALLKRLAEKVPDMAVQISTEAVGLYSAPEQMQLVRTLRPKAISVALRELCPAQADEAAAEAFYAWCACEGIDVQHILYDDADVGRLGDLIARGVVPVGAPSVIYVLGRYSVNQESTPDDLAPFLAAAADLSEAPDWMVCAFGRGETACLEAALRAGGKVRVGFENSLWNADGGIAASNEERVAEIHRIAADLGRTGVAA</sequence>
<dbReference type="GO" id="GO:0046872">
    <property type="term" value="F:metal ion binding"/>
    <property type="evidence" value="ECO:0007669"/>
    <property type="project" value="UniProtKB-KW"/>
</dbReference>
<dbReference type="PANTHER" id="PTHR37418">
    <property type="entry name" value="3-KETO-5-AMINOHEXANOATE CLEAVAGE ENZYME-RELATED"/>
    <property type="match status" value="1"/>
</dbReference>
<gene>
    <name evidence="5" type="ORF">G6N74_10350</name>
</gene>
<dbReference type="PANTHER" id="PTHR37418:SF2">
    <property type="entry name" value="3-KETO-5-AMINOHEXANOATE CLEAVAGE ENZYME"/>
    <property type="match status" value="1"/>
</dbReference>
<protein>
    <submittedName>
        <fullName evidence="5">3-keto-5-aminohexanoate cleavage protein</fullName>
    </submittedName>
</protein>
<dbReference type="InterPro" id="IPR008567">
    <property type="entry name" value="BKACE"/>
</dbReference>
<reference evidence="5 6" key="1">
    <citation type="submission" date="2020-02" db="EMBL/GenBank/DDBJ databases">
        <title>Genome sequence of the type strain CGMCC 1.15528 of Mesorhizobium zhangyense.</title>
        <authorList>
            <person name="Gao J."/>
            <person name="Sun J."/>
        </authorList>
    </citation>
    <scope>NUCLEOTIDE SEQUENCE [LARGE SCALE GENOMIC DNA]</scope>
    <source>
        <strain evidence="5 6">CGMCC 1.15528</strain>
    </source>
</reference>
<proteinExistence type="predicted"/>
<dbReference type="GO" id="GO:0043720">
    <property type="term" value="F:3-keto-5-aminohexanoate cleavage activity"/>
    <property type="evidence" value="ECO:0007669"/>
    <property type="project" value="InterPro"/>
</dbReference>
<dbReference type="EMBL" id="JAAKZG010000004">
    <property type="protein sequence ID" value="NGN41469.1"/>
    <property type="molecule type" value="Genomic_DNA"/>
</dbReference>
<comment type="caution">
    <text evidence="5">The sequence shown here is derived from an EMBL/GenBank/DDBJ whole genome shotgun (WGS) entry which is preliminary data.</text>
</comment>
<keyword evidence="3" id="KW-0479">Metal-binding</keyword>
<dbReference type="AlphaFoldDB" id="A0A7C9VBN6"/>
<evidence type="ECO:0000256" key="1">
    <source>
        <dbReference type="ARBA" id="ARBA00001947"/>
    </source>
</evidence>
<accession>A0A7C9VBN6</accession>
<keyword evidence="4" id="KW-0862">Zinc</keyword>
<dbReference type="Proteomes" id="UP000481252">
    <property type="component" value="Unassembled WGS sequence"/>
</dbReference>
<keyword evidence="6" id="KW-1185">Reference proteome</keyword>
<organism evidence="5 6">
    <name type="scientific">Mesorhizobium zhangyense</name>
    <dbReference type="NCBI Taxonomy" id="1776730"/>
    <lineage>
        <taxon>Bacteria</taxon>
        <taxon>Pseudomonadati</taxon>
        <taxon>Pseudomonadota</taxon>
        <taxon>Alphaproteobacteria</taxon>
        <taxon>Hyphomicrobiales</taxon>
        <taxon>Phyllobacteriaceae</taxon>
        <taxon>Mesorhizobium</taxon>
    </lineage>
</organism>
<evidence type="ECO:0000313" key="6">
    <source>
        <dbReference type="Proteomes" id="UP000481252"/>
    </source>
</evidence>
<comment type="cofactor">
    <cofactor evidence="1">
        <name>Zn(2+)</name>
        <dbReference type="ChEBI" id="CHEBI:29105"/>
    </cofactor>
</comment>
<evidence type="ECO:0000256" key="2">
    <source>
        <dbReference type="ARBA" id="ARBA00022679"/>
    </source>
</evidence>
<evidence type="ECO:0000256" key="3">
    <source>
        <dbReference type="ARBA" id="ARBA00022723"/>
    </source>
</evidence>
<dbReference type="InterPro" id="IPR013785">
    <property type="entry name" value="Aldolase_TIM"/>
</dbReference>
<keyword evidence="2" id="KW-0808">Transferase</keyword>
<evidence type="ECO:0000256" key="4">
    <source>
        <dbReference type="ARBA" id="ARBA00022833"/>
    </source>
</evidence>
<name>A0A7C9VBN6_9HYPH</name>
<evidence type="ECO:0000313" key="5">
    <source>
        <dbReference type="EMBL" id="NGN41469.1"/>
    </source>
</evidence>
<dbReference type="Pfam" id="PF05853">
    <property type="entry name" value="BKACE"/>
    <property type="match status" value="1"/>
</dbReference>